<dbReference type="PANTHER" id="PTHR22936:SF99">
    <property type="entry name" value="RHOMBOID-LIKE PROTEASE"/>
    <property type="match status" value="1"/>
</dbReference>
<dbReference type="Proteomes" id="UP001497392">
    <property type="component" value="Unassembled WGS sequence"/>
</dbReference>
<keyword evidence="4 6" id="KW-1133">Transmembrane helix</keyword>
<evidence type="ECO:0000256" key="7">
    <source>
        <dbReference type="SAM" id="MobiDB-lite"/>
    </source>
</evidence>
<evidence type="ECO:0000256" key="4">
    <source>
        <dbReference type="ARBA" id="ARBA00022989"/>
    </source>
</evidence>
<evidence type="ECO:0000256" key="6">
    <source>
        <dbReference type="RuleBase" id="RU362115"/>
    </source>
</evidence>
<feature type="transmembrane region" description="Helical" evidence="6">
    <location>
        <begin position="599"/>
        <end position="621"/>
    </location>
</feature>
<accession>A0ABP1G1V2</accession>
<keyword evidence="6" id="KW-0720">Serine protease</keyword>
<comment type="caution">
    <text evidence="9">The sequence shown here is derived from an EMBL/GenBank/DDBJ whole genome shotgun (WGS) entry which is preliminary data.</text>
</comment>
<keyword evidence="6" id="KW-0645">Protease</keyword>
<comment type="catalytic activity">
    <reaction evidence="6">
        <text>Cleaves type-1 transmembrane domains using a catalytic dyad composed of serine and histidine that are contributed by different transmembrane domains.</text>
        <dbReference type="EC" id="3.4.21.105"/>
    </reaction>
</comment>
<evidence type="ECO:0000256" key="1">
    <source>
        <dbReference type="ARBA" id="ARBA00004141"/>
    </source>
</evidence>
<feature type="region of interest" description="Disordered" evidence="7">
    <location>
        <begin position="1"/>
        <end position="196"/>
    </location>
</feature>
<dbReference type="InterPro" id="IPR035952">
    <property type="entry name" value="Rhomboid-like_sf"/>
</dbReference>
<feature type="transmembrane region" description="Helical" evidence="6">
    <location>
        <begin position="514"/>
        <end position="531"/>
    </location>
</feature>
<comment type="function">
    <text evidence="6">Serine protease involved in intramembrane proteolysis.</text>
</comment>
<comment type="similarity">
    <text evidence="2 6">Belongs to the peptidase S54 family.</text>
</comment>
<feature type="compositionally biased region" description="Basic and acidic residues" evidence="7">
    <location>
        <begin position="1"/>
        <end position="11"/>
    </location>
</feature>
<gene>
    <name evidence="9" type="primary">g9018</name>
    <name evidence="9" type="ORF">VP750_LOCUS8092</name>
</gene>
<reference evidence="9 10" key="1">
    <citation type="submission" date="2024-06" db="EMBL/GenBank/DDBJ databases">
        <authorList>
            <person name="Kraege A."/>
            <person name="Thomma B."/>
        </authorList>
    </citation>
    <scope>NUCLEOTIDE SEQUENCE [LARGE SCALE GENOMIC DNA]</scope>
</reference>
<proteinExistence type="inferred from homology"/>
<dbReference type="Gene3D" id="1.20.1540.10">
    <property type="entry name" value="Rhomboid-like"/>
    <property type="match status" value="1"/>
</dbReference>
<dbReference type="PANTHER" id="PTHR22936">
    <property type="entry name" value="RHOMBOID-RELATED"/>
    <property type="match status" value="1"/>
</dbReference>
<dbReference type="InterPro" id="IPR022764">
    <property type="entry name" value="Peptidase_S54_rhomboid_dom"/>
</dbReference>
<evidence type="ECO:0000256" key="2">
    <source>
        <dbReference type="ARBA" id="ARBA00009045"/>
    </source>
</evidence>
<keyword evidence="5 6" id="KW-0472">Membrane</keyword>
<keyword evidence="6" id="KW-0378">Hydrolase</keyword>
<feature type="transmembrane region" description="Helical" evidence="6">
    <location>
        <begin position="543"/>
        <end position="560"/>
    </location>
</feature>
<evidence type="ECO:0000256" key="5">
    <source>
        <dbReference type="ARBA" id="ARBA00023136"/>
    </source>
</evidence>
<evidence type="ECO:0000256" key="3">
    <source>
        <dbReference type="ARBA" id="ARBA00022692"/>
    </source>
</evidence>
<dbReference type="Pfam" id="PF01694">
    <property type="entry name" value="Rhomboid"/>
    <property type="match status" value="1"/>
</dbReference>
<sequence length="628" mass="68828">MNREPFKRDSRTTGGQRDSPSLHESSLRSSYVNPLSDSNDIPNNLQPSSYMQRSPSPVRLPKRPTLRGPGHGQLAEDGLSVNTTPSGSIDSGTQDRQRSAASSVSSGRSFKPYKQQQWADERIDMTPLGLGQSAPWPEIPLSPMARCGTGAVDQDPWHASQDPRSDSLSADEDGSEHSDPAHATNPRTPVLDKTPSSMYVDSALPEQAAGASKGDSSAPWGSQKKGAGGCLAAAWHYASLGFAEHPLRKHREWTGSVVPYNTLEARHSRSGSRANGDAYDEEAAAFAGAVPAKRQLFLGCGMALPEQPPRTLEERYAKNNKRRRLLYALRRRKSSNSFRNRWDCICNEVFIAGELMFDRCTPSTMKHHLPWFTAAYLALQFITFAYMAGQYASFLGANPGISGCGASDFEPGPHGMFRWVDTWVPCYVFHPSFLTMWGAKYAPLMRQAGDWWRWLSSLVVQDSFPHLLATALLYGALSLHVEHRYGTRRTVLLTITAAVAGNFLDTLIMDPCTVVLASAGCTFALFVPFLADTAFNFDAISYPVLRLLGVAAALALYIAAEVLTGYPGRLVPLGAVLASCFPGLLMLPHIKSEKYEWWVPYCALLTSVVLLLVVPIAVYTARFPLMSC</sequence>
<feature type="transmembrane region" description="Helical" evidence="6">
    <location>
        <begin position="566"/>
        <end position="587"/>
    </location>
</feature>
<feature type="compositionally biased region" description="Low complexity" evidence="7">
    <location>
        <begin position="99"/>
        <end position="109"/>
    </location>
</feature>
<dbReference type="SUPFAM" id="SSF144091">
    <property type="entry name" value="Rhomboid-like"/>
    <property type="match status" value="1"/>
</dbReference>
<protein>
    <recommendedName>
        <fullName evidence="6">RHOMBOID-like protein</fullName>
        <ecNumber evidence="6">3.4.21.105</ecNumber>
    </recommendedName>
</protein>
<evidence type="ECO:0000259" key="8">
    <source>
        <dbReference type="Pfam" id="PF01694"/>
    </source>
</evidence>
<comment type="caution">
    <text evidence="6">Lacks conserved residue(s) required for the propagation of feature annotation.</text>
</comment>
<keyword evidence="3 6" id="KW-0812">Transmembrane</keyword>
<feature type="domain" description="Peptidase S54 rhomboid" evidence="8">
    <location>
        <begin position="449"/>
        <end position="563"/>
    </location>
</feature>
<evidence type="ECO:0000313" key="10">
    <source>
        <dbReference type="Proteomes" id="UP001497392"/>
    </source>
</evidence>
<evidence type="ECO:0000313" key="9">
    <source>
        <dbReference type="EMBL" id="CAL5226186.1"/>
    </source>
</evidence>
<comment type="subcellular location">
    <subcellularLocation>
        <location evidence="1 6">Membrane</location>
        <topology evidence="1 6">Multi-pass membrane protein</topology>
    </subcellularLocation>
</comment>
<dbReference type="EC" id="3.4.21.105" evidence="6"/>
<dbReference type="InterPro" id="IPR002610">
    <property type="entry name" value="Peptidase_S54_rhomboid-like"/>
</dbReference>
<name>A0ABP1G1V2_9CHLO</name>
<feature type="compositionally biased region" description="Polar residues" evidence="7">
    <location>
        <begin position="80"/>
        <end position="92"/>
    </location>
</feature>
<feature type="compositionally biased region" description="Polar residues" evidence="7">
    <location>
        <begin position="31"/>
        <end position="55"/>
    </location>
</feature>
<keyword evidence="10" id="KW-1185">Reference proteome</keyword>
<organism evidence="9 10">
    <name type="scientific">Coccomyxa viridis</name>
    <dbReference type="NCBI Taxonomy" id="1274662"/>
    <lineage>
        <taxon>Eukaryota</taxon>
        <taxon>Viridiplantae</taxon>
        <taxon>Chlorophyta</taxon>
        <taxon>core chlorophytes</taxon>
        <taxon>Trebouxiophyceae</taxon>
        <taxon>Trebouxiophyceae incertae sedis</taxon>
        <taxon>Coccomyxaceae</taxon>
        <taxon>Coccomyxa</taxon>
    </lineage>
</organism>
<dbReference type="EMBL" id="CAXHTA020000016">
    <property type="protein sequence ID" value="CAL5226186.1"/>
    <property type="molecule type" value="Genomic_DNA"/>
</dbReference>